<dbReference type="GO" id="GO:0005737">
    <property type="term" value="C:cytoplasm"/>
    <property type="evidence" value="ECO:0007669"/>
    <property type="project" value="TreeGrafter"/>
</dbReference>
<dbReference type="OrthoDB" id="9766552at2"/>
<sequence length="426" mass="43502">MTEFDPKTFLTSVFNAAVAAADPERTIRDHLPAKPMGRTIVIGAGKGSAQMAAAFEKVWDGPIEGLVVTRYGYGAKCERIEIIEAAHPVPDAAGLEASRRLLEKVQGLSADDLVVALISGGGSALLPSPADGLTLADEIAVNEALLASGAPIAAMNTIRKHLSTIKGGRLAAAAHPAKVVSLVVSDIPGDNPALVASGPTVPDTGSREDALASIAAYGMKLPASVMAHINSPAADAPRPDDPRFAANEVHLIASAGVSLEAAAAEARRQGIKAVILSDSIEGEAREVGGVHAAIAREVATRNRPFQKPVLILSGGETTVTLRAKGKGGRNSEFLLAFAIGISGMEGVHALAADTDGIDGSEDNAGAFADGSTVSCMRTAGVDAKAMLAANNAWTAFNAVGDLFVPGPTGTNVNDLRAILIRSIPLS</sequence>
<dbReference type="InterPro" id="IPR025286">
    <property type="entry name" value="MOFRL_assoc_dom"/>
</dbReference>
<evidence type="ECO:0000259" key="1">
    <source>
        <dbReference type="Pfam" id="PF05161"/>
    </source>
</evidence>
<dbReference type="PANTHER" id="PTHR12227">
    <property type="entry name" value="GLYCERATE KINASE"/>
    <property type="match status" value="1"/>
</dbReference>
<dbReference type="Pfam" id="PF05161">
    <property type="entry name" value="MOFRL"/>
    <property type="match status" value="1"/>
</dbReference>
<dbReference type="FunFam" id="3.40.1480.10:FF:000002">
    <property type="entry name" value="Glycerate kinase"/>
    <property type="match status" value="1"/>
</dbReference>
<keyword evidence="3" id="KW-0418">Kinase</keyword>
<name>A0A3A5LA11_9HYPH</name>
<feature type="domain" description="MOFRL" evidence="1">
    <location>
        <begin position="310"/>
        <end position="414"/>
    </location>
</feature>
<keyword evidence="4" id="KW-1185">Reference proteome</keyword>
<dbReference type="InterPro" id="IPR038614">
    <property type="entry name" value="GK_N_sf"/>
</dbReference>
<dbReference type="PANTHER" id="PTHR12227:SF0">
    <property type="entry name" value="GLYCERATE KINASE"/>
    <property type="match status" value="1"/>
</dbReference>
<evidence type="ECO:0000259" key="2">
    <source>
        <dbReference type="Pfam" id="PF13660"/>
    </source>
</evidence>
<keyword evidence="3" id="KW-0808">Transferase</keyword>
<gene>
    <name evidence="3" type="ORF">D3227_01090</name>
</gene>
<dbReference type="EMBL" id="QZWZ01000001">
    <property type="protein sequence ID" value="RJT42496.1"/>
    <property type="molecule type" value="Genomic_DNA"/>
</dbReference>
<organism evidence="3 4">
    <name type="scientific">Mesorhizobium waimense</name>
    <dbReference type="NCBI Taxonomy" id="1300307"/>
    <lineage>
        <taxon>Bacteria</taxon>
        <taxon>Pseudomonadati</taxon>
        <taxon>Pseudomonadota</taxon>
        <taxon>Alphaproteobacteria</taxon>
        <taxon>Hyphomicrobiales</taxon>
        <taxon>Phyllobacteriaceae</taxon>
        <taxon>Mesorhizobium</taxon>
    </lineage>
</organism>
<dbReference type="Pfam" id="PF13660">
    <property type="entry name" value="DUF4147"/>
    <property type="match status" value="1"/>
</dbReference>
<protein>
    <submittedName>
        <fullName evidence="3">Glycerate kinase</fullName>
    </submittedName>
</protein>
<dbReference type="GO" id="GO:0008887">
    <property type="term" value="F:glycerate kinase activity"/>
    <property type="evidence" value="ECO:0007669"/>
    <property type="project" value="InterPro"/>
</dbReference>
<dbReference type="AlphaFoldDB" id="A0A3A5LA11"/>
<evidence type="ECO:0000313" key="3">
    <source>
        <dbReference type="EMBL" id="RJT42496.1"/>
    </source>
</evidence>
<dbReference type="InterPro" id="IPR007835">
    <property type="entry name" value="MOFRL"/>
</dbReference>
<reference evidence="3 4" key="1">
    <citation type="submission" date="2018-09" db="EMBL/GenBank/DDBJ databases">
        <title>Mesorhizobium carmichaelinearum sp. nov. isolated from Carmichaelinea spp. root nodules in New Zealand.</title>
        <authorList>
            <person name="De Meyer S.E."/>
        </authorList>
    </citation>
    <scope>NUCLEOTIDE SEQUENCE [LARGE SCALE GENOMIC DNA]</scope>
    <source>
        <strain evidence="3 4">ICMP19557</strain>
    </source>
</reference>
<comment type="caution">
    <text evidence="3">The sequence shown here is derived from an EMBL/GenBank/DDBJ whole genome shotgun (WGS) entry which is preliminary data.</text>
</comment>
<dbReference type="InterPro" id="IPR039760">
    <property type="entry name" value="MOFRL_protein"/>
</dbReference>
<proteinExistence type="predicted"/>
<dbReference type="Proteomes" id="UP000272706">
    <property type="component" value="Unassembled WGS sequence"/>
</dbReference>
<dbReference type="InterPro" id="IPR037035">
    <property type="entry name" value="GK-like_C_sf"/>
</dbReference>
<dbReference type="Gene3D" id="3.40.1480.10">
    <property type="entry name" value="MOFRL domain"/>
    <property type="match status" value="1"/>
</dbReference>
<dbReference type="RefSeq" id="WP_120011841.1">
    <property type="nucleotide sequence ID" value="NZ_QZWZ01000001.1"/>
</dbReference>
<dbReference type="SUPFAM" id="SSF82544">
    <property type="entry name" value="GckA/TtuD-like"/>
    <property type="match status" value="1"/>
</dbReference>
<dbReference type="Gene3D" id="3.40.50.10180">
    <property type="entry name" value="Glycerate kinase, MOFRL-like N-terminal domain"/>
    <property type="match status" value="1"/>
</dbReference>
<accession>A0A3A5LA11</accession>
<evidence type="ECO:0000313" key="4">
    <source>
        <dbReference type="Proteomes" id="UP000272706"/>
    </source>
</evidence>
<feature type="domain" description="MOFRL-associated" evidence="2">
    <location>
        <begin position="10"/>
        <end position="229"/>
    </location>
</feature>